<proteinExistence type="predicted"/>
<keyword evidence="2" id="KW-1133">Transmembrane helix</keyword>
<sequence>MLDMRRRRWRQWTRVLSSPVQQLQKAIHAARNALVMGLSGLRSCTSSKISSFLLVLHAPDTSWLTRPRAPTPPHRIQRREDLADRSDTRTDRAAQHKYQRIALEDIIVCSDGGTNVSTGKRFAIPSGRSAGLVLMPYALVFTGFLVMMSYSCNPVRHIPVFAIIVSCAVISMRGPLQLGTLGVEHGAELDINGPP</sequence>
<feature type="region of interest" description="Disordered" evidence="1">
    <location>
        <begin position="65"/>
        <end position="91"/>
    </location>
</feature>
<evidence type="ECO:0000313" key="4">
    <source>
        <dbReference type="Proteomes" id="UP000054270"/>
    </source>
</evidence>
<evidence type="ECO:0000256" key="2">
    <source>
        <dbReference type="SAM" id="Phobius"/>
    </source>
</evidence>
<dbReference type="EMBL" id="KN817732">
    <property type="protein sequence ID" value="KJA13540.1"/>
    <property type="molecule type" value="Genomic_DNA"/>
</dbReference>
<name>A0A0D2NYL8_HYPSF</name>
<reference evidence="4" key="1">
    <citation type="submission" date="2014-04" db="EMBL/GenBank/DDBJ databases">
        <title>Evolutionary Origins and Diversification of the Mycorrhizal Mutualists.</title>
        <authorList>
            <consortium name="DOE Joint Genome Institute"/>
            <consortium name="Mycorrhizal Genomics Consortium"/>
            <person name="Kohler A."/>
            <person name="Kuo A."/>
            <person name="Nagy L.G."/>
            <person name="Floudas D."/>
            <person name="Copeland A."/>
            <person name="Barry K.W."/>
            <person name="Cichocki N."/>
            <person name="Veneault-Fourrey C."/>
            <person name="LaButti K."/>
            <person name="Lindquist E.A."/>
            <person name="Lipzen A."/>
            <person name="Lundell T."/>
            <person name="Morin E."/>
            <person name="Murat C."/>
            <person name="Riley R."/>
            <person name="Ohm R."/>
            <person name="Sun H."/>
            <person name="Tunlid A."/>
            <person name="Henrissat B."/>
            <person name="Grigoriev I.V."/>
            <person name="Hibbett D.S."/>
            <person name="Martin F."/>
        </authorList>
    </citation>
    <scope>NUCLEOTIDE SEQUENCE [LARGE SCALE GENOMIC DNA]</scope>
    <source>
        <strain evidence="4">FD-334 SS-4</strain>
    </source>
</reference>
<feature type="transmembrane region" description="Helical" evidence="2">
    <location>
        <begin position="130"/>
        <end position="151"/>
    </location>
</feature>
<gene>
    <name evidence="3" type="ORF">HYPSUDRAFT_209443</name>
</gene>
<keyword evidence="4" id="KW-1185">Reference proteome</keyword>
<dbReference type="Proteomes" id="UP000054270">
    <property type="component" value="Unassembled WGS sequence"/>
</dbReference>
<protein>
    <submittedName>
        <fullName evidence="3">Uncharacterized protein</fullName>
    </submittedName>
</protein>
<keyword evidence="2" id="KW-0812">Transmembrane</keyword>
<organism evidence="3 4">
    <name type="scientific">Hypholoma sublateritium (strain FD-334 SS-4)</name>
    <dbReference type="NCBI Taxonomy" id="945553"/>
    <lineage>
        <taxon>Eukaryota</taxon>
        <taxon>Fungi</taxon>
        <taxon>Dikarya</taxon>
        <taxon>Basidiomycota</taxon>
        <taxon>Agaricomycotina</taxon>
        <taxon>Agaricomycetes</taxon>
        <taxon>Agaricomycetidae</taxon>
        <taxon>Agaricales</taxon>
        <taxon>Agaricineae</taxon>
        <taxon>Strophariaceae</taxon>
        <taxon>Hypholoma</taxon>
    </lineage>
</organism>
<evidence type="ECO:0000313" key="3">
    <source>
        <dbReference type="EMBL" id="KJA13540.1"/>
    </source>
</evidence>
<dbReference type="AlphaFoldDB" id="A0A0D2NYL8"/>
<keyword evidence="2" id="KW-0472">Membrane</keyword>
<accession>A0A0D2NYL8</accession>
<feature type="compositionally biased region" description="Basic and acidic residues" evidence="1">
    <location>
        <begin position="78"/>
        <end position="91"/>
    </location>
</feature>
<evidence type="ECO:0000256" key="1">
    <source>
        <dbReference type="SAM" id="MobiDB-lite"/>
    </source>
</evidence>